<feature type="compositionally biased region" description="Basic and acidic residues" evidence="1">
    <location>
        <begin position="9"/>
        <end position="22"/>
    </location>
</feature>
<gene>
    <name evidence="2" type="primary">neoO</name>
</gene>
<evidence type="ECO:0000313" key="2">
    <source>
        <dbReference type="EMBL" id="BAD95832.1"/>
    </source>
</evidence>
<feature type="compositionally biased region" description="Low complexity" evidence="1">
    <location>
        <begin position="853"/>
        <end position="862"/>
    </location>
</feature>
<dbReference type="EMBL" id="AB211959">
    <property type="protein sequence ID" value="BAD95832.1"/>
    <property type="molecule type" value="Genomic_DNA"/>
</dbReference>
<feature type="region of interest" description="Disordered" evidence="1">
    <location>
        <begin position="846"/>
        <end position="877"/>
    </location>
</feature>
<protein>
    <submittedName>
        <fullName evidence="2">Uncharacterized protein neoO</fullName>
    </submittedName>
</protein>
<proteinExistence type="predicted"/>
<feature type="compositionally biased region" description="Low complexity" evidence="1">
    <location>
        <begin position="64"/>
        <end position="101"/>
    </location>
</feature>
<dbReference type="InterPro" id="IPR013815">
    <property type="entry name" value="ATP_grasp_subdomain_1"/>
</dbReference>
<feature type="compositionally biased region" description="Low complexity" evidence="1">
    <location>
        <begin position="1287"/>
        <end position="1312"/>
    </location>
</feature>
<organism evidence="2">
    <name type="scientific">Streptomyces fradiae</name>
    <name type="common">Streptomyces roseoflavus</name>
    <dbReference type="NCBI Taxonomy" id="1906"/>
    <lineage>
        <taxon>Bacteria</taxon>
        <taxon>Bacillati</taxon>
        <taxon>Actinomycetota</taxon>
        <taxon>Actinomycetes</taxon>
        <taxon>Kitasatosporales</taxon>
        <taxon>Streptomycetaceae</taxon>
        <taxon>Streptomyces</taxon>
    </lineage>
</organism>
<feature type="region of interest" description="Disordered" evidence="1">
    <location>
        <begin position="1274"/>
        <end position="1321"/>
    </location>
</feature>
<name>Q53U07_STRFR</name>
<feature type="region of interest" description="Disordered" evidence="1">
    <location>
        <begin position="62"/>
        <end position="103"/>
    </location>
</feature>
<feature type="region of interest" description="Disordered" evidence="1">
    <location>
        <begin position="1"/>
        <end position="23"/>
    </location>
</feature>
<reference evidence="2" key="1">
    <citation type="journal article" date="2005" name="J. Antibiot.">
        <title>Biosynthesis of 2-deoxystreptamine by three crucial enzymes in Streptomyces fradiae NBRC 12773.</title>
        <authorList>
            <person name="Kudo F."/>
            <person name="Yamamoto Y."/>
            <person name="Yokoyama K."/>
            <person name="Eguchi T."/>
            <person name="Kakinuma K."/>
        </authorList>
    </citation>
    <scope>NUCLEOTIDE SEQUENCE</scope>
    <source>
        <strain evidence="2">NBRC12773</strain>
    </source>
</reference>
<sequence length="1321" mass="139809">MESPTAAGTEERTGRESAEETARYGAKCARLLRLYRDPEFTGVALPVHPLDPADARGFAARAHGAVPPGTSGTPGTPGTPEAPEPGEAAEPAETTAPAPRAEPAHEELVAGYAEFLRRRRPDLAARVREVCGEAPWIVRSSGAEDQEDDVNAGGYESLVCPRPGDLYATVAAVVFSGYGEHALAQQRLADPGHRPSPIAAFVQPLVDAAGAADPAAAGETPLLGEEDTARLADLLARAHRAFGMPRVDSEWVLETGAGPVSVTGLTELTPDGRLIGQLSLGFGFASAQRPGDGDNSLAWLTGVPGTTLWRGALLREVSAVRTRLVQVRPAAAFDPEPELGTLTDACRDAWRAACAAAPVDILVPPPRVRASSFLTSVRLEDAWSRYLRLDPGQRERIGHVLVERGGPAEHAAVMFRQEGVAVLRGRPEDVPETASYALADPWRRECHFGTGRPPAVETETRRTAAVPQGCRLLFASADRAADAVRSGGPLPAPEAMPGAALLDRVPHLPSRVRDRIVRDSYLPDPEVYVRTGSRVASPAFAARAAEALLDGGMPPERVAAVVPEAARAYVRGVASARTSGAADVRVPVAVARLEAAGDVPGGALPAVLAAVRALAAAGGGGTEAALALLGAVASLASALRALDVYTDAEREEVLARTVAALPLDDAARTEALCRFAARSSAPPTETYRLLALAARDGDFAERYLAVERCRVDLSAADPGDAARRGRALNDAYRAYAGAGAWQAAGDAVLLDLTRSDLVEAYDSTLKRLLLELVDRPEPGPYRAYLDLLEQWLDLVGAFGLSERERRSVEGFGGWLARWREEPVPDGFALEEELTWSRLLELAAAEARAEGSADGPDTPVEGTDGPDGGGEGPDNPHQLHNALHQWLLARTPRHPAERAPSGVRELQRVSDRFGPGGNKVLRFTRDAVELDVPLGIHKASLMFRPDRVEGEWTEPPDVTEADAGRLTGLSVLLERCGTWFPELVFRGERVLMAGTWTLRVEARPAAGRERFTLDGMRLALGVFRTLFDGSYDFSYVPAGDVADLPGAFREPGWAEVFRALVGYRLVYDDAELFETLETLPLGTAVGMLCTDAAIRAEVLAASTEGPEGALARLDAAWRRLADREGDPAGWIAGHNAVQQLALLVAARFPGAAVAAFTAADPPGWADVLGAALLPRADVRDDVVRALAGRPGGDLPLLRRAPWLVVTEASAADAARRVAAAPGAYRRCKQFLVHRYARLLADEGLLAGLVADLEVVPYGAGPSGEEAVAAAVAAGGRLRRRHPREARRGPGARLTAAGAADAGPDRYAAGPAPGRRSRAGPGR</sequence>
<dbReference type="GO" id="GO:0005524">
    <property type="term" value="F:ATP binding"/>
    <property type="evidence" value="ECO:0007669"/>
    <property type="project" value="InterPro"/>
</dbReference>
<accession>Q53U07</accession>
<evidence type="ECO:0000256" key="1">
    <source>
        <dbReference type="SAM" id="MobiDB-lite"/>
    </source>
</evidence>
<dbReference type="Gene3D" id="3.30.1490.20">
    <property type="entry name" value="ATP-grasp fold, A domain"/>
    <property type="match status" value="1"/>
</dbReference>